<dbReference type="RefSeq" id="WP_226393237.1">
    <property type="nucleotide sequence ID" value="NZ_JADCKB010000020.1"/>
</dbReference>
<feature type="domain" description="4Fe-4S ferredoxin-type" evidence="10">
    <location>
        <begin position="45"/>
        <end position="74"/>
    </location>
</feature>
<keyword evidence="5" id="KW-0479">Metal-binding</keyword>
<reference evidence="12" key="1">
    <citation type="submission" date="2020-10" db="EMBL/GenBank/DDBJ databases">
        <title>ChiBAC.</title>
        <authorList>
            <person name="Zenner C."/>
            <person name="Hitch T.C.A."/>
            <person name="Clavel T."/>
        </authorList>
    </citation>
    <scope>NUCLEOTIDE SEQUENCE</scope>
    <source>
        <strain evidence="12">DSM 107454</strain>
    </source>
</reference>
<dbReference type="Proteomes" id="UP000806542">
    <property type="component" value="Unassembled WGS sequence"/>
</dbReference>
<keyword evidence="13" id="KW-1185">Reference proteome</keyword>
<protein>
    <submittedName>
        <fullName evidence="12">Glycyl-radical enzyme activating protein</fullName>
    </submittedName>
</protein>
<keyword evidence="3" id="KW-0004">4Fe-4S</keyword>
<evidence type="ECO:0000256" key="4">
    <source>
        <dbReference type="ARBA" id="ARBA00022691"/>
    </source>
</evidence>
<evidence type="ECO:0000256" key="6">
    <source>
        <dbReference type="ARBA" id="ARBA00023002"/>
    </source>
</evidence>
<keyword evidence="8" id="KW-0411">Iron-sulfur</keyword>
<evidence type="ECO:0000256" key="3">
    <source>
        <dbReference type="ARBA" id="ARBA00022485"/>
    </source>
</evidence>
<dbReference type="PANTHER" id="PTHR30352">
    <property type="entry name" value="PYRUVATE FORMATE-LYASE-ACTIVATING ENZYME"/>
    <property type="match status" value="1"/>
</dbReference>
<dbReference type="InterPro" id="IPR040074">
    <property type="entry name" value="BssD/PflA/YjjW"/>
</dbReference>
<name>A0A9D5LZ29_9FIRM</name>
<keyword evidence="4" id="KW-0949">S-adenosyl-L-methionine</keyword>
<evidence type="ECO:0000256" key="8">
    <source>
        <dbReference type="ARBA" id="ARBA00023014"/>
    </source>
</evidence>
<dbReference type="PROSITE" id="PS01087">
    <property type="entry name" value="RADICAL_ACTIVATING"/>
    <property type="match status" value="1"/>
</dbReference>
<gene>
    <name evidence="12" type="ORF">INF28_09440</name>
</gene>
<dbReference type="Gene3D" id="3.20.20.70">
    <property type="entry name" value="Aldolase class I"/>
    <property type="match status" value="1"/>
</dbReference>
<dbReference type="Pfam" id="PF04055">
    <property type="entry name" value="Radical_SAM"/>
    <property type="match status" value="1"/>
</dbReference>
<sequence length="297" mass="33555">MNGTVFNIQRFCVNDGPGIRTTVFLKGCPLKCVWCHNPESHKAEPELMFYKNKCVNCGRCVVMCKSGCHSLCNSSHIFDRHKCIKCFECTKTNCNALEKVGHEISSDDIITEVMKDKIFYDNSGGGITVSGGEPLFQFDFLLDILKKAKAHGLHTIIETCGFTTQIRIKQISEYVDLFLFDYKETDAKLHKEFTGFDNIIILNNLKTLNSMGKSIILRCPIIPGYNDREEHFNGIANIADSMENIVHIEIEPYHSLGSAKYDSLGMNERKITLPDENDKKIWLAKICAGTRKKVLLA</sequence>
<evidence type="ECO:0000256" key="1">
    <source>
        <dbReference type="ARBA" id="ARBA00001966"/>
    </source>
</evidence>
<dbReference type="AlphaFoldDB" id="A0A9D5LZ29"/>
<evidence type="ECO:0000259" key="11">
    <source>
        <dbReference type="PROSITE" id="PS51918"/>
    </source>
</evidence>
<comment type="catalytic activity">
    <reaction evidence="9">
        <text>glycyl-[protein] + reduced [flavodoxin] + S-adenosyl-L-methionine = glycin-2-yl radical-[protein] + semiquinone [flavodoxin] + 5'-deoxyadenosine + L-methionine + H(+)</text>
        <dbReference type="Rhea" id="RHEA:61976"/>
        <dbReference type="Rhea" id="RHEA-COMP:10622"/>
        <dbReference type="Rhea" id="RHEA-COMP:14480"/>
        <dbReference type="Rhea" id="RHEA-COMP:15993"/>
        <dbReference type="Rhea" id="RHEA-COMP:15994"/>
        <dbReference type="ChEBI" id="CHEBI:15378"/>
        <dbReference type="ChEBI" id="CHEBI:17319"/>
        <dbReference type="ChEBI" id="CHEBI:29947"/>
        <dbReference type="ChEBI" id="CHEBI:32722"/>
        <dbReference type="ChEBI" id="CHEBI:57618"/>
        <dbReference type="ChEBI" id="CHEBI:57844"/>
        <dbReference type="ChEBI" id="CHEBI:59789"/>
        <dbReference type="ChEBI" id="CHEBI:140311"/>
    </reaction>
</comment>
<dbReference type="GO" id="GO:0046872">
    <property type="term" value="F:metal ion binding"/>
    <property type="evidence" value="ECO:0007669"/>
    <property type="project" value="UniProtKB-KW"/>
</dbReference>
<proteinExistence type="inferred from homology"/>
<dbReference type="SFLD" id="SFLDS00029">
    <property type="entry name" value="Radical_SAM"/>
    <property type="match status" value="1"/>
</dbReference>
<dbReference type="SUPFAM" id="SSF102114">
    <property type="entry name" value="Radical SAM enzymes"/>
    <property type="match status" value="1"/>
</dbReference>
<dbReference type="InterPro" id="IPR013785">
    <property type="entry name" value="Aldolase_TIM"/>
</dbReference>
<dbReference type="GO" id="GO:0051539">
    <property type="term" value="F:4 iron, 4 sulfur cluster binding"/>
    <property type="evidence" value="ECO:0007669"/>
    <property type="project" value="UniProtKB-KW"/>
</dbReference>
<evidence type="ECO:0000256" key="9">
    <source>
        <dbReference type="ARBA" id="ARBA00047365"/>
    </source>
</evidence>
<evidence type="ECO:0000313" key="13">
    <source>
        <dbReference type="Proteomes" id="UP000806542"/>
    </source>
</evidence>
<comment type="cofactor">
    <cofactor evidence="1">
        <name>[4Fe-4S] cluster</name>
        <dbReference type="ChEBI" id="CHEBI:49883"/>
    </cofactor>
</comment>
<dbReference type="InterPro" id="IPR017896">
    <property type="entry name" value="4Fe4S_Fe-S-bd"/>
</dbReference>
<dbReference type="PIRSF" id="PIRSF000371">
    <property type="entry name" value="PFL_act_enz"/>
    <property type="match status" value="1"/>
</dbReference>
<evidence type="ECO:0000256" key="7">
    <source>
        <dbReference type="ARBA" id="ARBA00023004"/>
    </source>
</evidence>
<dbReference type="NCBIfam" id="TIGR02494">
    <property type="entry name" value="PFLE_PFLC"/>
    <property type="match status" value="1"/>
</dbReference>
<keyword evidence="7" id="KW-0408">Iron</keyword>
<dbReference type="EMBL" id="JADCKB010000020">
    <property type="protein sequence ID" value="MBE5040683.1"/>
    <property type="molecule type" value="Genomic_DNA"/>
</dbReference>
<feature type="domain" description="Radical SAM core" evidence="11">
    <location>
        <begin position="14"/>
        <end position="291"/>
    </location>
</feature>
<dbReference type="InterPro" id="IPR012839">
    <property type="entry name" value="Organic_radical_activase"/>
</dbReference>
<dbReference type="InterPro" id="IPR058240">
    <property type="entry name" value="rSAM_sf"/>
</dbReference>
<organism evidence="12 13">
    <name type="scientific">Ructibacterium gallinarum</name>
    <dbReference type="NCBI Taxonomy" id="2779355"/>
    <lineage>
        <taxon>Bacteria</taxon>
        <taxon>Bacillati</taxon>
        <taxon>Bacillota</taxon>
        <taxon>Clostridia</taxon>
        <taxon>Eubacteriales</taxon>
        <taxon>Oscillospiraceae</taxon>
        <taxon>Ructibacterium</taxon>
    </lineage>
</organism>
<dbReference type="PROSITE" id="PS51918">
    <property type="entry name" value="RADICAL_SAM"/>
    <property type="match status" value="1"/>
</dbReference>
<evidence type="ECO:0000256" key="2">
    <source>
        <dbReference type="ARBA" id="ARBA00009777"/>
    </source>
</evidence>
<dbReference type="SFLD" id="SFLDG01118">
    <property type="entry name" value="activating_enzymes__group_2"/>
    <property type="match status" value="1"/>
</dbReference>
<dbReference type="InterPro" id="IPR001989">
    <property type="entry name" value="Radical_activat_CS"/>
</dbReference>
<comment type="caution">
    <text evidence="12">The sequence shown here is derived from an EMBL/GenBank/DDBJ whole genome shotgun (WGS) entry which is preliminary data.</text>
</comment>
<accession>A0A9D5LZ29</accession>
<dbReference type="SUPFAM" id="SSF54862">
    <property type="entry name" value="4Fe-4S ferredoxins"/>
    <property type="match status" value="1"/>
</dbReference>
<evidence type="ECO:0000313" key="12">
    <source>
        <dbReference type="EMBL" id="MBE5040683.1"/>
    </source>
</evidence>
<evidence type="ECO:0000259" key="10">
    <source>
        <dbReference type="PROSITE" id="PS51379"/>
    </source>
</evidence>
<dbReference type="PANTHER" id="PTHR30352:SF4">
    <property type="entry name" value="PYRUVATE FORMATE-LYASE 2-ACTIVATING ENZYME"/>
    <property type="match status" value="1"/>
</dbReference>
<dbReference type="PROSITE" id="PS51379">
    <property type="entry name" value="4FE4S_FER_2"/>
    <property type="match status" value="1"/>
</dbReference>
<comment type="similarity">
    <text evidence="2">Belongs to the organic radical-activating enzymes family.</text>
</comment>
<dbReference type="InterPro" id="IPR034457">
    <property type="entry name" value="Organic_radical-activating"/>
</dbReference>
<dbReference type="SFLD" id="SFLDG01066">
    <property type="entry name" value="organic_radical-activating_enz"/>
    <property type="match status" value="1"/>
</dbReference>
<keyword evidence="6" id="KW-0560">Oxidoreductase</keyword>
<dbReference type="InterPro" id="IPR007197">
    <property type="entry name" value="rSAM"/>
</dbReference>
<evidence type="ECO:0000256" key="5">
    <source>
        <dbReference type="ARBA" id="ARBA00022723"/>
    </source>
</evidence>
<dbReference type="GO" id="GO:0016491">
    <property type="term" value="F:oxidoreductase activity"/>
    <property type="evidence" value="ECO:0007669"/>
    <property type="project" value="UniProtKB-KW"/>
</dbReference>